<dbReference type="GO" id="GO:0005524">
    <property type="term" value="F:ATP binding"/>
    <property type="evidence" value="ECO:0007669"/>
    <property type="project" value="TreeGrafter"/>
</dbReference>
<evidence type="ECO:0000259" key="2">
    <source>
        <dbReference type="Pfam" id="PF13614"/>
    </source>
</evidence>
<dbReference type="GO" id="GO:0051782">
    <property type="term" value="P:negative regulation of cell division"/>
    <property type="evidence" value="ECO:0007669"/>
    <property type="project" value="TreeGrafter"/>
</dbReference>
<protein>
    <recommendedName>
        <fullName evidence="2">AAA domain-containing protein</fullName>
    </recommendedName>
</protein>
<evidence type="ECO:0000313" key="3">
    <source>
        <dbReference type="EMBL" id="SBS71824.1"/>
    </source>
</evidence>
<dbReference type="Pfam" id="PF13614">
    <property type="entry name" value="AAA_31"/>
    <property type="match status" value="1"/>
</dbReference>
<name>A0A1Y5NZH2_9MICO</name>
<evidence type="ECO:0000256" key="1">
    <source>
        <dbReference type="SAM" id="MobiDB-lite"/>
    </source>
</evidence>
<dbReference type="AlphaFoldDB" id="A0A1Y5NZH2"/>
<sequence>MTLTPVRAYATVAGPTAVFTTPDGRREHVTTAGDIRAEVLRRATEEARRAGIPLELVTSGDHGDHHLLITTDGTLTPLPAHTPTATGPEPETPEDLEADTVDDEPAPTPTPATPAGGASHLSERLSFIESTAPVTPPTTGWRGVLARLGIPMRPSPYEVTRDGWVRTVSQQWAGCRTIAVVNGKGGVGKTMTTAMLAAVYARHGGGRVLAWDNNDTRGTLGWRTEQGLYDTTLRDLLPAADNLLTAAASVSDITRYVHPQPADRYDVLRSNPELLAADQRLDSGQFDLLMRVAARYYRLVLFDSGNDESADRWLRMIDSTQQLVIPTLAVPESAESAALLLEALRHRDEASAALADGAVVIVTQAEPHGAAAVQRMADRFAQTVRAVGTIPFDPALRSGALRFDQLRPATRDAWLRVAAAAATTLAEREPGHE</sequence>
<dbReference type="InterPro" id="IPR050625">
    <property type="entry name" value="ParA/MinD_ATPase"/>
</dbReference>
<dbReference type="EMBL" id="FLQR01000006">
    <property type="protein sequence ID" value="SBS71824.1"/>
    <property type="molecule type" value="Genomic_DNA"/>
</dbReference>
<dbReference type="CDD" id="cd02042">
    <property type="entry name" value="ParAB_family"/>
    <property type="match status" value="1"/>
</dbReference>
<feature type="compositionally biased region" description="Acidic residues" evidence="1">
    <location>
        <begin position="91"/>
        <end position="105"/>
    </location>
</feature>
<dbReference type="RefSeq" id="WP_295574905.1">
    <property type="nucleotide sequence ID" value="NZ_FLQR01000006.1"/>
</dbReference>
<dbReference type="InterPro" id="IPR027417">
    <property type="entry name" value="P-loop_NTPase"/>
</dbReference>
<feature type="compositionally biased region" description="Low complexity" evidence="1">
    <location>
        <begin position="73"/>
        <end position="89"/>
    </location>
</feature>
<organism evidence="3">
    <name type="scientific">uncultured Microbacterium sp</name>
    <dbReference type="NCBI Taxonomy" id="191216"/>
    <lineage>
        <taxon>Bacteria</taxon>
        <taxon>Bacillati</taxon>
        <taxon>Actinomycetota</taxon>
        <taxon>Actinomycetes</taxon>
        <taxon>Micrococcales</taxon>
        <taxon>Microbacteriaceae</taxon>
        <taxon>Microbacterium</taxon>
        <taxon>environmental samples</taxon>
    </lineage>
</organism>
<dbReference type="SUPFAM" id="SSF52540">
    <property type="entry name" value="P-loop containing nucleoside triphosphate hydrolases"/>
    <property type="match status" value="1"/>
</dbReference>
<accession>A0A1Y5NZH2</accession>
<feature type="domain" description="AAA" evidence="2">
    <location>
        <begin position="176"/>
        <end position="284"/>
    </location>
</feature>
<dbReference type="GO" id="GO:0016887">
    <property type="term" value="F:ATP hydrolysis activity"/>
    <property type="evidence" value="ECO:0007669"/>
    <property type="project" value="TreeGrafter"/>
</dbReference>
<gene>
    <name evidence="3" type="ORF">MIPYR_20242</name>
</gene>
<reference evidence="3" key="1">
    <citation type="submission" date="2016-03" db="EMBL/GenBank/DDBJ databases">
        <authorList>
            <person name="Ploux O."/>
        </authorList>
    </citation>
    <scope>NUCLEOTIDE SEQUENCE</scope>
    <source>
        <strain evidence="3">UC1</strain>
    </source>
</reference>
<feature type="region of interest" description="Disordered" evidence="1">
    <location>
        <begin position="60"/>
        <end position="120"/>
    </location>
</feature>
<dbReference type="GO" id="GO:0005829">
    <property type="term" value="C:cytosol"/>
    <property type="evidence" value="ECO:0007669"/>
    <property type="project" value="TreeGrafter"/>
</dbReference>
<dbReference type="PANTHER" id="PTHR43384:SF14">
    <property type="entry name" value="ESX-1 SECRETION-ASSOCIATED PROTEIN ESPI"/>
    <property type="match status" value="1"/>
</dbReference>
<dbReference type="GO" id="GO:0009898">
    <property type="term" value="C:cytoplasmic side of plasma membrane"/>
    <property type="evidence" value="ECO:0007669"/>
    <property type="project" value="TreeGrafter"/>
</dbReference>
<dbReference type="PANTHER" id="PTHR43384">
    <property type="entry name" value="SEPTUM SITE-DETERMINING PROTEIN MIND HOMOLOG, CHLOROPLASTIC-RELATED"/>
    <property type="match status" value="1"/>
</dbReference>
<dbReference type="Gene3D" id="3.40.50.300">
    <property type="entry name" value="P-loop containing nucleotide triphosphate hydrolases"/>
    <property type="match status" value="1"/>
</dbReference>
<dbReference type="InterPro" id="IPR025669">
    <property type="entry name" value="AAA_dom"/>
</dbReference>
<proteinExistence type="predicted"/>